<protein>
    <submittedName>
        <fullName evidence="1">Uncharacterized protein</fullName>
    </submittedName>
</protein>
<organism evidence="1">
    <name type="scientific">viral metagenome</name>
    <dbReference type="NCBI Taxonomy" id="1070528"/>
    <lineage>
        <taxon>unclassified sequences</taxon>
        <taxon>metagenomes</taxon>
        <taxon>organismal metagenomes</taxon>
    </lineage>
</organism>
<name>A0A6C0ICF7_9ZZZZ</name>
<evidence type="ECO:0000313" key="1">
    <source>
        <dbReference type="EMBL" id="QHT90552.1"/>
    </source>
</evidence>
<sequence length="331" mass="36304">MSERISGTNQNAYAYSATVGTEMPIYYPWKGKSLNQIVSAIQMNSSYKNDPSLNVSVNMFHAQPLKIYRKEIASTPMKTPFLPRTGVSIDELNRPGGTIMIQKYKTSLPTGLDRIVLDPFEAGVTNNSTNHPGACASFTTNGMCLAQETNARRRCRSSGIMKHNYNSSASQYLTSRNKTFQQNQFHFFVSGNQSATPGSALAQSNVYASQGTTFAQLIYDASGTLSTCSKMKRPYTNVVYKPNNSRFAQQGGVSAGALINRKKFDTITNNTVVYRKVFGNSVASAMGSYTSNSVFSYKGKISYPVKCTPTFPKHVNPNLATMIKCTDCKIG</sequence>
<dbReference type="AlphaFoldDB" id="A0A6C0ICF7"/>
<reference evidence="1" key="1">
    <citation type="journal article" date="2020" name="Nature">
        <title>Giant virus diversity and host interactions through global metagenomics.</title>
        <authorList>
            <person name="Schulz F."/>
            <person name="Roux S."/>
            <person name="Paez-Espino D."/>
            <person name="Jungbluth S."/>
            <person name="Walsh D.A."/>
            <person name="Denef V.J."/>
            <person name="McMahon K.D."/>
            <person name="Konstantinidis K.T."/>
            <person name="Eloe-Fadrosh E.A."/>
            <person name="Kyrpides N.C."/>
            <person name="Woyke T."/>
        </authorList>
    </citation>
    <scope>NUCLEOTIDE SEQUENCE</scope>
    <source>
        <strain evidence="1">GVMAG-M-3300023184-68</strain>
    </source>
</reference>
<accession>A0A6C0ICF7</accession>
<dbReference type="EMBL" id="MN740154">
    <property type="protein sequence ID" value="QHT90552.1"/>
    <property type="molecule type" value="Genomic_DNA"/>
</dbReference>
<proteinExistence type="predicted"/>